<feature type="compositionally biased region" description="Low complexity" evidence="6">
    <location>
        <begin position="762"/>
        <end position="793"/>
    </location>
</feature>
<feature type="compositionally biased region" description="Low complexity" evidence="6">
    <location>
        <begin position="96"/>
        <end position="115"/>
    </location>
</feature>
<dbReference type="PROSITE" id="PS40000">
    <property type="entry name" value="DM_1"/>
    <property type="match status" value="2"/>
</dbReference>
<feature type="compositionally biased region" description="Basic residues" evidence="6">
    <location>
        <begin position="555"/>
        <end position="564"/>
    </location>
</feature>
<feature type="region of interest" description="Disordered" evidence="6">
    <location>
        <begin position="555"/>
        <end position="605"/>
    </location>
</feature>
<evidence type="ECO:0000256" key="3">
    <source>
        <dbReference type="ARBA" id="ARBA00023125"/>
    </source>
</evidence>
<dbReference type="InterPro" id="IPR001275">
    <property type="entry name" value="DM_DNA-bd"/>
</dbReference>
<evidence type="ECO:0000256" key="4">
    <source>
        <dbReference type="ARBA" id="ARBA00023242"/>
    </source>
</evidence>
<protein>
    <submittedName>
        <fullName evidence="9">DM domain-containing protein</fullName>
    </submittedName>
</protein>
<keyword evidence="8" id="KW-1185">Reference proteome</keyword>
<dbReference type="PANTHER" id="PTHR12322:SF116">
    <property type="entry name" value="DOUBLESEX-MAB RELATED 99B"/>
    <property type="match status" value="1"/>
</dbReference>
<keyword evidence="2 5" id="KW-0862">Zinc</keyword>
<proteinExistence type="predicted"/>
<dbReference type="Pfam" id="PF00751">
    <property type="entry name" value="DM"/>
    <property type="match status" value="2"/>
</dbReference>
<dbReference type="SMART" id="SM00301">
    <property type="entry name" value="DM"/>
    <property type="match status" value="2"/>
</dbReference>
<feature type="domain" description="DM" evidence="7">
    <location>
        <begin position="431"/>
        <end position="486"/>
    </location>
</feature>
<evidence type="ECO:0000256" key="6">
    <source>
        <dbReference type="SAM" id="MobiDB-lite"/>
    </source>
</evidence>
<feature type="region of interest" description="Disordered" evidence="6">
    <location>
        <begin position="17"/>
        <end position="43"/>
    </location>
</feature>
<keyword evidence="4 5" id="KW-0539">Nucleus</keyword>
<keyword evidence="3 5" id="KW-0238">DNA-binding</keyword>
<dbReference type="SUPFAM" id="SSF82927">
    <property type="entry name" value="Cysteine-rich DNA binding domain, (DM domain)"/>
    <property type="match status" value="2"/>
</dbReference>
<evidence type="ECO:0000313" key="9">
    <source>
        <dbReference type="WBParaSite" id="Gr19_v10_g954.t2"/>
    </source>
</evidence>
<dbReference type="GO" id="GO:0005634">
    <property type="term" value="C:nucleus"/>
    <property type="evidence" value="ECO:0007669"/>
    <property type="project" value="UniProtKB-SubCell"/>
</dbReference>
<dbReference type="GO" id="GO:0000981">
    <property type="term" value="F:DNA-binding transcription factor activity, RNA polymerase II-specific"/>
    <property type="evidence" value="ECO:0007669"/>
    <property type="project" value="TreeGrafter"/>
</dbReference>
<feature type="DNA-binding region" description="DM" evidence="5">
    <location>
        <begin position="431"/>
        <end position="486"/>
    </location>
</feature>
<evidence type="ECO:0000256" key="1">
    <source>
        <dbReference type="ARBA" id="ARBA00022723"/>
    </source>
</evidence>
<dbReference type="Proteomes" id="UP000887572">
    <property type="component" value="Unplaced"/>
</dbReference>
<evidence type="ECO:0000259" key="7">
    <source>
        <dbReference type="PROSITE" id="PS50809"/>
    </source>
</evidence>
<feature type="DNA-binding region" description="DM" evidence="5">
    <location>
        <begin position="503"/>
        <end position="551"/>
    </location>
</feature>
<evidence type="ECO:0000256" key="5">
    <source>
        <dbReference type="PROSITE-ProRule" id="PRU00070"/>
    </source>
</evidence>
<feature type="region of interest" description="Disordered" evidence="6">
    <location>
        <begin position="165"/>
        <end position="186"/>
    </location>
</feature>
<evidence type="ECO:0000313" key="8">
    <source>
        <dbReference type="Proteomes" id="UP000887572"/>
    </source>
</evidence>
<dbReference type="Gene3D" id="4.10.1040.10">
    <property type="entry name" value="DM DNA-binding domain"/>
    <property type="match status" value="2"/>
</dbReference>
<feature type="domain" description="DM" evidence="7">
    <location>
        <begin position="503"/>
        <end position="551"/>
    </location>
</feature>
<evidence type="ECO:0000256" key="2">
    <source>
        <dbReference type="ARBA" id="ARBA00022833"/>
    </source>
</evidence>
<dbReference type="GO" id="GO:0007548">
    <property type="term" value="P:sex differentiation"/>
    <property type="evidence" value="ECO:0007669"/>
    <property type="project" value="TreeGrafter"/>
</dbReference>
<sequence>MECGECAGERSRRVQRVCRGKKQTGAESVHGRQAKHGTPVTADRRQPCTQTLCVSGLRTLCTRSAFLPLPTHTHTHTSDAQMIDCRMELLQLDSSASSSSSSFTSSSSSSATSSADGWSTRVEVQLESGHGKDGGQAVQLESGHGKGGGKQFSLRVGMGRVGASSSLERCGGKQFSSRPGMGKVGASSSLERWGQAVQLETGHGKGGGKQFSSRPGMGKVERGKQFSLRAGMGKMVGKQFSLRPGMGRVGEGKQFSSRMGMGRAVAWVLAFLESRECENWRVGRNVFFFPFCCCWCCCCLVAWMDHRSPIFKCPRRGNGGEQQQQQQQQNNATSPRALLLLLQQHRGEERRGTAGGQQMIKLDNKLSASSSSAASAVFRPPRSPDVDILSFTPAPSGVAIAQHSPPSLSSASYASSAASSCSEQLEKKYFCQRCLNHAEEHPRKGHKPFCRYRECQCIECQMVEQRRVLNNALNPRKATGESANKKGGAGGSLLGPKPRDPKCARCSAHGEQSALRGHKKALCPFLECACAKCALVEQRRRLMADQIKLRRQQKKARIQTHHHQLNIGAGGVDHRMEGAEDGRATNGSACGGGDGKSPSPQQQQLRIPMTMLLKKAFKKKPSPHQPSSISPLTKTALRNGHAELQHQQQQKNRMLLFQPPPLPTNNNGMFVPTTTAAADQHRRIVQSQLVVTSSASQRNGALLHQAPPIGANGCPPVSSNASLNALQLAVLLRNQQQQQALSAEFAAPPPGFLLHLPHPHAQHSSPPASQMLLPPVPSQSQQQQQQQQQHQSPLPSPAALMGYFGTPPTDNKVMTPPDGASQLCPLLPSPTSTVAPTLPNIQQQQQQNLATNLAPMFPAMARMETMLATALLGAIGNNNGTVLVPQQQQLQFVEDVVKQQMPFDAPSAPALLPNPKPINPMDFERLLLQAIALQKQKQQQLEQSQHQTTHQQMLAAAAAAAPMLGNATTLSQHLASVAALPASVSAATADAVAAAVKTEEHFRLKSCASSDNNSGNGAAGGGGGGGNFLFSINSILRDSLLQAATFSGSTNGMP</sequence>
<dbReference type="AlphaFoldDB" id="A0A914IEQ3"/>
<dbReference type="WBParaSite" id="Gr19_v10_g954.t2">
    <property type="protein sequence ID" value="Gr19_v10_g954.t2"/>
    <property type="gene ID" value="Gr19_v10_g954"/>
</dbReference>
<keyword evidence="1 5" id="KW-0479">Metal-binding</keyword>
<reference evidence="9" key="1">
    <citation type="submission" date="2022-11" db="UniProtKB">
        <authorList>
            <consortium name="WormBaseParasite"/>
        </authorList>
    </citation>
    <scope>IDENTIFICATION</scope>
</reference>
<feature type="compositionally biased region" description="Basic and acidic residues" evidence="6">
    <location>
        <begin position="572"/>
        <end position="583"/>
    </location>
</feature>
<dbReference type="PANTHER" id="PTHR12322">
    <property type="entry name" value="DOUBLESEX AND MAB-3 RELATED TRANSCRIPTION FACTOR DMRT"/>
    <property type="match status" value="1"/>
</dbReference>
<dbReference type="PROSITE" id="PS50809">
    <property type="entry name" value="DM_2"/>
    <property type="match status" value="2"/>
</dbReference>
<dbReference type="GO" id="GO:0000978">
    <property type="term" value="F:RNA polymerase II cis-regulatory region sequence-specific DNA binding"/>
    <property type="evidence" value="ECO:0007669"/>
    <property type="project" value="TreeGrafter"/>
</dbReference>
<name>A0A914IEQ3_GLORO</name>
<accession>A0A914IEQ3</accession>
<organism evidence="8 9">
    <name type="scientific">Globodera rostochiensis</name>
    <name type="common">Golden nematode worm</name>
    <name type="synonym">Heterodera rostochiensis</name>
    <dbReference type="NCBI Taxonomy" id="31243"/>
    <lineage>
        <taxon>Eukaryota</taxon>
        <taxon>Metazoa</taxon>
        <taxon>Ecdysozoa</taxon>
        <taxon>Nematoda</taxon>
        <taxon>Chromadorea</taxon>
        <taxon>Rhabditida</taxon>
        <taxon>Tylenchina</taxon>
        <taxon>Tylenchomorpha</taxon>
        <taxon>Tylenchoidea</taxon>
        <taxon>Heteroderidae</taxon>
        <taxon>Heteroderinae</taxon>
        <taxon>Globodera</taxon>
    </lineage>
</organism>
<feature type="region of interest" description="Disordered" evidence="6">
    <location>
        <begin position="474"/>
        <end position="496"/>
    </location>
</feature>
<comment type="subcellular location">
    <subcellularLocation>
        <location evidence="5">Nucleus</location>
    </subcellularLocation>
</comment>
<dbReference type="GO" id="GO:0046872">
    <property type="term" value="F:metal ion binding"/>
    <property type="evidence" value="ECO:0007669"/>
    <property type="project" value="UniProtKB-KW"/>
</dbReference>
<dbReference type="InterPro" id="IPR026607">
    <property type="entry name" value="DMRT"/>
</dbReference>
<dbReference type="InterPro" id="IPR036407">
    <property type="entry name" value="DM_DNA-bd_sf"/>
</dbReference>
<dbReference type="FunFam" id="4.10.1040.10:FF:000001">
    <property type="entry name" value="doublesex- and mab-3-related transcription factor 1"/>
    <property type="match status" value="1"/>
</dbReference>
<feature type="region of interest" description="Disordered" evidence="6">
    <location>
        <begin position="96"/>
        <end position="153"/>
    </location>
</feature>
<feature type="region of interest" description="Disordered" evidence="6">
    <location>
        <begin position="752"/>
        <end position="807"/>
    </location>
</feature>